<dbReference type="PRINTS" id="PR00237">
    <property type="entry name" value="GPCRRHODOPSN"/>
</dbReference>
<dbReference type="CDD" id="cd00637">
    <property type="entry name" value="7tm_classA_rhodopsin-like"/>
    <property type="match status" value="1"/>
</dbReference>
<dbReference type="AlphaFoldDB" id="A0AAD9V4U3"/>
<evidence type="ECO:0000256" key="6">
    <source>
        <dbReference type="ARBA" id="ARBA00023136"/>
    </source>
</evidence>
<dbReference type="PROSITE" id="PS50262">
    <property type="entry name" value="G_PROTEIN_RECEP_F1_2"/>
    <property type="match status" value="1"/>
</dbReference>
<keyword evidence="14" id="KW-1185">Reference proteome</keyword>
<evidence type="ECO:0000313" key="14">
    <source>
        <dbReference type="Proteomes" id="UP001249851"/>
    </source>
</evidence>
<dbReference type="InterPro" id="IPR017452">
    <property type="entry name" value="GPCR_Rhodpsn_7TM"/>
</dbReference>
<feature type="transmembrane region" description="Helical" evidence="11">
    <location>
        <begin position="153"/>
        <end position="173"/>
    </location>
</feature>
<evidence type="ECO:0000256" key="1">
    <source>
        <dbReference type="ARBA" id="ARBA00004651"/>
    </source>
</evidence>
<name>A0AAD9V4U3_ACRCE</name>
<feature type="transmembrane region" description="Helical" evidence="11">
    <location>
        <begin position="232"/>
        <end position="251"/>
    </location>
</feature>
<accession>A0AAD9V4U3</accession>
<evidence type="ECO:0000256" key="2">
    <source>
        <dbReference type="ARBA" id="ARBA00022475"/>
    </source>
</evidence>
<evidence type="ECO:0000256" key="9">
    <source>
        <dbReference type="ARBA" id="ARBA00023224"/>
    </source>
</evidence>
<dbReference type="Pfam" id="PF00001">
    <property type="entry name" value="7tm_1"/>
    <property type="match status" value="2"/>
</dbReference>
<feature type="transmembrane region" description="Helical" evidence="11">
    <location>
        <begin position="70"/>
        <end position="94"/>
    </location>
</feature>
<keyword evidence="4 11" id="KW-1133">Transmembrane helix</keyword>
<evidence type="ECO:0000256" key="4">
    <source>
        <dbReference type="ARBA" id="ARBA00022989"/>
    </source>
</evidence>
<feature type="transmembrane region" description="Helical" evidence="11">
    <location>
        <begin position="33"/>
        <end position="58"/>
    </location>
</feature>
<feature type="transmembrane region" description="Helical" evidence="11">
    <location>
        <begin position="271"/>
        <end position="289"/>
    </location>
</feature>
<dbReference type="PANTHER" id="PTHR24246">
    <property type="entry name" value="OLFACTORY RECEPTOR AND ADENOSINE RECEPTOR"/>
    <property type="match status" value="1"/>
</dbReference>
<reference evidence="13" key="2">
    <citation type="journal article" date="2023" name="Science">
        <title>Genomic signatures of disease resistance in endangered staghorn corals.</title>
        <authorList>
            <person name="Vollmer S.V."/>
            <person name="Selwyn J.D."/>
            <person name="Despard B.A."/>
            <person name="Roesel C.L."/>
        </authorList>
    </citation>
    <scope>NUCLEOTIDE SEQUENCE</scope>
    <source>
        <strain evidence="13">K2</strain>
    </source>
</reference>
<protein>
    <submittedName>
        <fullName evidence="13">Trace amine-associated receptor 7f</fullName>
    </submittedName>
</protein>
<dbReference type="GO" id="GO:0004930">
    <property type="term" value="F:G protein-coupled receptor activity"/>
    <property type="evidence" value="ECO:0007669"/>
    <property type="project" value="UniProtKB-KW"/>
</dbReference>
<dbReference type="PANTHER" id="PTHR24246:SF27">
    <property type="entry name" value="ADENOSINE RECEPTOR, ISOFORM A"/>
    <property type="match status" value="1"/>
</dbReference>
<gene>
    <name evidence="13" type="ORF">P5673_016311</name>
</gene>
<dbReference type="SUPFAM" id="SSF81321">
    <property type="entry name" value="Family A G protein-coupled receptor-like"/>
    <property type="match status" value="1"/>
</dbReference>
<dbReference type="PROSITE" id="PS00237">
    <property type="entry name" value="G_PROTEIN_RECEP_F1_1"/>
    <property type="match status" value="1"/>
</dbReference>
<dbReference type="Proteomes" id="UP001249851">
    <property type="component" value="Unassembled WGS sequence"/>
</dbReference>
<dbReference type="Gene3D" id="1.20.1070.10">
    <property type="entry name" value="Rhodopsin 7-helix transmembrane proteins"/>
    <property type="match status" value="1"/>
</dbReference>
<keyword evidence="6 11" id="KW-0472">Membrane</keyword>
<dbReference type="InterPro" id="IPR000276">
    <property type="entry name" value="GPCR_Rhodpsn"/>
</dbReference>
<keyword evidence="7 10" id="KW-0675">Receptor</keyword>
<organism evidence="13 14">
    <name type="scientific">Acropora cervicornis</name>
    <name type="common">Staghorn coral</name>
    <dbReference type="NCBI Taxonomy" id="6130"/>
    <lineage>
        <taxon>Eukaryota</taxon>
        <taxon>Metazoa</taxon>
        <taxon>Cnidaria</taxon>
        <taxon>Anthozoa</taxon>
        <taxon>Hexacorallia</taxon>
        <taxon>Scleractinia</taxon>
        <taxon>Astrocoeniina</taxon>
        <taxon>Acroporidae</taxon>
        <taxon>Acropora</taxon>
    </lineage>
</organism>
<evidence type="ECO:0000256" key="7">
    <source>
        <dbReference type="ARBA" id="ARBA00023170"/>
    </source>
</evidence>
<evidence type="ECO:0000256" key="8">
    <source>
        <dbReference type="ARBA" id="ARBA00023180"/>
    </source>
</evidence>
<proteinExistence type="inferred from homology"/>
<dbReference type="GO" id="GO:0005886">
    <property type="term" value="C:plasma membrane"/>
    <property type="evidence" value="ECO:0007669"/>
    <property type="project" value="UniProtKB-SubCell"/>
</dbReference>
<evidence type="ECO:0000256" key="5">
    <source>
        <dbReference type="ARBA" id="ARBA00023040"/>
    </source>
</evidence>
<comment type="similarity">
    <text evidence="10">Belongs to the G-protein coupled receptor 1 family.</text>
</comment>
<comment type="caution">
    <text evidence="13">The sequence shown here is derived from an EMBL/GenBank/DDBJ whole genome shotgun (WGS) entry which is preliminary data.</text>
</comment>
<evidence type="ECO:0000259" key="12">
    <source>
        <dbReference type="PROSITE" id="PS50262"/>
    </source>
</evidence>
<evidence type="ECO:0000256" key="11">
    <source>
        <dbReference type="SAM" id="Phobius"/>
    </source>
</evidence>
<keyword evidence="3 10" id="KW-0812">Transmembrane</keyword>
<sequence>MAMTNVSDRRHQLLDDFQKFCSAGFMASFQIQLIQVSIFNIVFAITAIVGNSLILVALHEQTTLHPPSKVLLRSLAAIDFCVGVFVAPIRVAFWMTLVKEKWHICVYIFRTARAMTISLCSVSLFVLTATSVDRFLALSLGLRYRQVVTLMRVYAVVITFWVLSIAGTAISFSVESIRFLSIATVTLSCLLTCIYFNTRIILRLRHHQTKIHGDAGERPNQIARFKKTVNSVLWLQFALVVCYLPCGVVMAVNHRESLSGKELPTSLAEEISLTLVYFNSSLNPILYCWKIKEVRRAVKVTLGKLIPRFAE</sequence>
<comment type="subcellular location">
    <subcellularLocation>
        <location evidence="1">Cell membrane</location>
        <topology evidence="1">Multi-pass membrane protein</topology>
    </subcellularLocation>
</comment>
<feature type="transmembrane region" description="Helical" evidence="11">
    <location>
        <begin position="179"/>
        <end position="198"/>
    </location>
</feature>
<reference evidence="13" key="1">
    <citation type="journal article" date="2023" name="G3 (Bethesda)">
        <title>Whole genome assembly and annotation of the endangered Caribbean coral Acropora cervicornis.</title>
        <authorList>
            <person name="Selwyn J.D."/>
            <person name="Vollmer S.V."/>
        </authorList>
    </citation>
    <scope>NUCLEOTIDE SEQUENCE</scope>
    <source>
        <strain evidence="13">K2</strain>
    </source>
</reference>
<evidence type="ECO:0000256" key="3">
    <source>
        <dbReference type="ARBA" id="ARBA00022692"/>
    </source>
</evidence>
<keyword evidence="2" id="KW-1003">Cell membrane</keyword>
<dbReference type="EMBL" id="JARQWQ010000034">
    <property type="protein sequence ID" value="KAK2561167.1"/>
    <property type="molecule type" value="Genomic_DNA"/>
</dbReference>
<evidence type="ECO:0000256" key="10">
    <source>
        <dbReference type="RuleBase" id="RU000688"/>
    </source>
</evidence>
<keyword evidence="8" id="KW-0325">Glycoprotein</keyword>
<feature type="domain" description="G-protein coupled receptors family 1 profile" evidence="12">
    <location>
        <begin position="50"/>
        <end position="287"/>
    </location>
</feature>
<evidence type="ECO:0000313" key="13">
    <source>
        <dbReference type="EMBL" id="KAK2561167.1"/>
    </source>
</evidence>
<keyword evidence="9 10" id="KW-0807">Transducer</keyword>
<keyword evidence="5 10" id="KW-0297">G-protein coupled receptor</keyword>